<sequence>MTYARARKPLRVLMYSLWAVALVLFLSQFVFEYKSHWWGVLAVIAAGINVVDVFRPGRPSESSQSDEEKD</sequence>
<reference evidence="2 3" key="1">
    <citation type="submission" date="2018-10" db="EMBL/GenBank/DDBJ databases">
        <title>Sequencing the genomes of 1000 actinobacteria strains.</title>
        <authorList>
            <person name="Klenk H.-P."/>
        </authorList>
    </citation>
    <scope>NUCLEOTIDE SEQUENCE [LARGE SCALE GENOMIC DNA]</scope>
    <source>
        <strain evidence="2 3">DSM 17894</strain>
    </source>
</reference>
<name>A0A495IKG7_9MICO</name>
<evidence type="ECO:0000313" key="2">
    <source>
        <dbReference type="EMBL" id="RKR75928.1"/>
    </source>
</evidence>
<dbReference type="Proteomes" id="UP000280008">
    <property type="component" value="Unassembled WGS sequence"/>
</dbReference>
<keyword evidence="1" id="KW-0472">Membrane</keyword>
<keyword evidence="3" id="KW-1185">Reference proteome</keyword>
<comment type="caution">
    <text evidence="2">The sequence shown here is derived from an EMBL/GenBank/DDBJ whole genome shotgun (WGS) entry which is preliminary data.</text>
</comment>
<dbReference type="EMBL" id="RBKS01000001">
    <property type="protein sequence ID" value="RKR75928.1"/>
    <property type="molecule type" value="Genomic_DNA"/>
</dbReference>
<feature type="transmembrane region" description="Helical" evidence="1">
    <location>
        <begin position="12"/>
        <end position="31"/>
    </location>
</feature>
<protein>
    <submittedName>
        <fullName evidence="2">Uncharacterized protein</fullName>
    </submittedName>
</protein>
<organism evidence="2 3">
    <name type="scientific">Frondihabitans australicus</name>
    <dbReference type="NCBI Taxonomy" id="386892"/>
    <lineage>
        <taxon>Bacteria</taxon>
        <taxon>Bacillati</taxon>
        <taxon>Actinomycetota</taxon>
        <taxon>Actinomycetes</taxon>
        <taxon>Micrococcales</taxon>
        <taxon>Microbacteriaceae</taxon>
        <taxon>Frondihabitans</taxon>
    </lineage>
</organism>
<evidence type="ECO:0000313" key="3">
    <source>
        <dbReference type="Proteomes" id="UP000280008"/>
    </source>
</evidence>
<keyword evidence="1" id="KW-1133">Transmembrane helix</keyword>
<proteinExistence type="predicted"/>
<evidence type="ECO:0000256" key="1">
    <source>
        <dbReference type="SAM" id="Phobius"/>
    </source>
</evidence>
<accession>A0A495IKG7</accession>
<feature type="transmembrane region" description="Helical" evidence="1">
    <location>
        <begin position="37"/>
        <end position="54"/>
    </location>
</feature>
<keyword evidence="1" id="KW-0812">Transmembrane</keyword>
<dbReference type="AlphaFoldDB" id="A0A495IKG7"/>
<gene>
    <name evidence="2" type="ORF">C8E83_3092</name>
</gene>